<reference evidence="2" key="1">
    <citation type="submission" date="2015-11" db="EMBL/GenBank/DDBJ databases">
        <authorList>
            <person name="Seth-Smith H.M.B."/>
        </authorList>
    </citation>
    <scope>NUCLEOTIDE SEQUENCE [LARGE SCALE GENOMIC DNA]</scope>
    <source>
        <strain evidence="2">2013Ark11</strain>
    </source>
</reference>
<proteinExistence type="predicted"/>
<gene>
    <name evidence="1" type="ORF">Ark11_1113</name>
</gene>
<name>A0A0S4M6M7_9BURK</name>
<sequence length="40" mass="4510">MALAKTPHLMTNMVMVRTFVGVRALNTRGLRVIKINVWGL</sequence>
<dbReference type="Proteomes" id="UP000198651">
    <property type="component" value="Chromosome I"/>
</dbReference>
<keyword evidence="2" id="KW-1185">Reference proteome</keyword>
<evidence type="ECO:0000313" key="1">
    <source>
        <dbReference type="EMBL" id="CUT17926.1"/>
    </source>
</evidence>
<evidence type="ECO:0000313" key="2">
    <source>
        <dbReference type="Proteomes" id="UP000198651"/>
    </source>
</evidence>
<dbReference type="EMBL" id="LN906597">
    <property type="protein sequence ID" value="CUT17926.1"/>
    <property type="molecule type" value="Genomic_DNA"/>
</dbReference>
<organism evidence="1 2">
    <name type="scientific">Candidatus Ichthyocystis hellenicum</name>
    <dbReference type="NCBI Taxonomy" id="1561003"/>
    <lineage>
        <taxon>Bacteria</taxon>
        <taxon>Pseudomonadati</taxon>
        <taxon>Pseudomonadota</taxon>
        <taxon>Betaproteobacteria</taxon>
        <taxon>Burkholderiales</taxon>
        <taxon>Candidatus Ichthyocystis</taxon>
    </lineage>
</organism>
<accession>A0A0S4M6M7</accession>
<protein>
    <submittedName>
        <fullName evidence="1">Uncharacterized protein</fullName>
    </submittedName>
</protein>
<dbReference type="STRING" id="1561003.Ark11_1113"/>
<dbReference type="AlphaFoldDB" id="A0A0S4M6M7"/>